<organism evidence="2 3">
    <name type="scientific">Haematococcus lacustris</name>
    <name type="common">Green alga</name>
    <name type="synonym">Haematococcus pluvialis</name>
    <dbReference type="NCBI Taxonomy" id="44745"/>
    <lineage>
        <taxon>Eukaryota</taxon>
        <taxon>Viridiplantae</taxon>
        <taxon>Chlorophyta</taxon>
        <taxon>core chlorophytes</taxon>
        <taxon>Chlorophyceae</taxon>
        <taxon>CS clade</taxon>
        <taxon>Chlamydomonadales</taxon>
        <taxon>Haematococcaceae</taxon>
        <taxon>Haematococcus</taxon>
    </lineage>
</organism>
<feature type="signal peptide" evidence="1">
    <location>
        <begin position="1"/>
        <end position="17"/>
    </location>
</feature>
<feature type="chain" id="PRO_5025692679" description="Protein kinase domain-containing protein" evidence="1">
    <location>
        <begin position="18"/>
        <end position="530"/>
    </location>
</feature>
<dbReference type="EMBL" id="BLLF01002321">
    <property type="protein sequence ID" value="GFH23642.1"/>
    <property type="molecule type" value="Genomic_DNA"/>
</dbReference>
<sequence>MLVTLLLLAALIPAVQPQSRPQSLSPSQLVYTGTPDRPLQLNIQDGAVQPLLTALTSNVLGGRPVSSLDEALALPGLLNLLPGSALSINQTSIVTSCNNLLSIQAVACQLPWNSLGNLKVSPGSLWIPSWRSTSLSLRDVSVTCLSPPSWIAAARNYSGSFPGNYTVPRGSLVQPYTGQPPTPLLACAVQPVSTWTELVNTTVHLQLYALTVYIVIRANITVPYNYSSSVSGTVAVYRNLHISPDPGIARNKTVLDLGYVRGEGPIDKYPMSVLPWGFWHVDFDRCREYNGIMVALNCTLILQASTMQYISYWAGELLSPFSDHRTAAAWYGIDPTCNPPQNRTLLNQQIELVEQYTWVAQNATNLGTTLSNCLLTTRYPEGVATTLPGLPLTLLLEDPYTPFTTISWVNNATGLIQVLMTQPTQNIILLGNISISPGLWPLSGIALKRDLVIAGWPTRDTVLDWQGASSCLLLGTHQLRLRNLVLQNGGQCRALAAGGPDGGSEGGGGSGCDCWNANLTLYQWPLVLQR</sequence>
<evidence type="ECO:0000313" key="3">
    <source>
        <dbReference type="Proteomes" id="UP000485058"/>
    </source>
</evidence>
<evidence type="ECO:0008006" key="4">
    <source>
        <dbReference type="Google" id="ProtNLM"/>
    </source>
</evidence>
<evidence type="ECO:0000256" key="1">
    <source>
        <dbReference type="SAM" id="SignalP"/>
    </source>
</evidence>
<reference evidence="2 3" key="1">
    <citation type="submission" date="2020-02" db="EMBL/GenBank/DDBJ databases">
        <title>Draft genome sequence of Haematococcus lacustris strain NIES-144.</title>
        <authorList>
            <person name="Morimoto D."/>
            <person name="Nakagawa S."/>
            <person name="Yoshida T."/>
            <person name="Sawayama S."/>
        </authorList>
    </citation>
    <scope>NUCLEOTIDE SEQUENCE [LARGE SCALE GENOMIC DNA]</scope>
    <source>
        <strain evidence="2 3">NIES-144</strain>
    </source>
</reference>
<comment type="caution">
    <text evidence="2">The sequence shown here is derived from an EMBL/GenBank/DDBJ whole genome shotgun (WGS) entry which is preliminary data.</text>
</comment>
<gene>
    <name evidence="2" type="ORF">HaLaN_21285</name>
</gene>
<keyword evidence="3" id="KW-1185">Reference proteome</keyword>
<name>A0A6A0A2K0_HAELA</name>
<dbReference type="Proteomes" id="UP000485058">
    <property type="component" value="Unassembled WGS sequence"/>
</dbReference>
<accession>A0A6A0A2K0</accession>
<evidence type="ECO:0000313" key="2">
    <source>
        <dbReference type="EMBL" id="GFH23642.1"/>
    </source>
</evidence>
<protein>
    <recommendedName>
        <fullName evidence="4">Protein kinase domain-containing protein</fullName>
    </recommendedName>
</protein>
<proteinExistence type="predicted"/>
<dbReference type="AlphaFoldDB" id="A0A6A0A2K0"/>
<keyword evidence="1" id="KW-0732">Signal</keyword>